<dbReference type="GO" id="GO:0048512">
    <property type="term" value="P:circadian behavior"/>
    <property type="evidence" value="ECO:0007669"/>
    <property type="project" value="TreeGrafter"/>
</dbReference>
<gene>
    <name evidence="2" type="ORF">SPHA_26230</name>
</gene>
<dbReference type="FunFam" id="3.30.710.10:FF:000042">
    <property type="entry name" value="BTB/POZ domain-containing protein 9"/>
    <property type="match status" value="1"/>
</dbReference>
<sequence>MSGNGAFTPAVLEPATSSSAGAEANSDEWHVFRKQDMRMCDYHFRRSPAPSGQVDHVSSLSENLGDLIENSEYSDITILVEGVPFKCHKVILAARSEYFRALLYGGMLESQPGTKEIELQNTSAKAFDALQRYMYTGRMNLVEAKEENLLNILGLAHQYGFVELESAISDYLKATLNIRNVCLIYDLANMYNLTSLCQVCKEFIDRNAMDILHSESFYSLSQSSVKELLSRDSFCAQEIDIFDAIYKWSEYNPGLDAGPILEAVRLPLMSMQDLLNIVRPTRLVSADAILDAIKVLTECRGMDLKYRGFLVPEENIATVPHGSQVVRGEMTQALLDGDTQTYDFDRGFTRHPIDGNNGQGIVVKLGQPYIINTIKMLLWDRDMRSYSYIIEVSMDDKDYQRVIDHIPSENVATIQASACVIEGVSRSRNALINGDIRNYDWDSGYTCHQLGSGAIVVQLAQPYMCSSMRILLWDCDERSYSYYVEVSTDQHHWVMVADQRNEACR</sequence>
<dbReference type="InterPro" id="IPR011705">
    <property type="entry name" value="BACK"/>
</dbReference>
<dbReference type="Gene3D" id="2.60.120.260">
    <property type="entry name" value="Galactose-binding domain-like"/>
    <property type="match status" value="1"/>
</dbReference>
<dbReference type="InterPro" id="IPR011333">
    <property type="entry name" value="SKP1/BTB/POZ_sf"/>
</dbReference>
<dbReference type="CDD" id="cd18287">
    <property type="entry name" value="BTB_POZ_BTBD9"/>
    <property type="match status" value="1"/>
</dbReference>
<reference evidence="2" key="1">
    <citation type="submission" date="2021-01" db="EMBL/GenBank/DDBJ databases">
        <authorList>
            <person name="Li R."/>
            <person name="Bekaert M."/>
        </authorList>
    </citation>
    <scope>NUCLEOTIDE SEQUENCE</scope>
    <source>
        <strain evidence="2">Farmed</strain>
    </source>
</reference>
<dbReference type="Gene3D" id="1.25.40.420">
    <property type="match status" value="1"/>
</dbReference>
<organism evidence="2 3">
    <name type="scientific">Acanthosepion pharaonis</name>
    <name type="common">Pharaoh cuttlefish</name>
    <name type="synonym">Sepia pharaonis</name>
    <dbReference type="NCBI Taxonomy" id="158019"/>
    <lineage>
        <taxon>Eukaryota</taxon>
        <taxon>Metazoa</taxon>
        <taxon>Spiralia</taxon>
        <taxon>Lophotrochozoa</taxon>
        <taxon>Mollusca</taxon>
        <taxon>Cephalopoda</taxon>
        <taxon>Coleoidea</taxon>
        <taxon>Decapodiformes</taxon>
        <taxon>Sepiida</taxon>
        <taxon>Sepiina</taxon>
        <taxon>Sepiidae</taxon>
        <taxon>Acanthosepion</taxon>
    </lineage>
</organism>
<dbReference type="Gene3D" id="3.30.710.10">
    <property type="entry name" value="Potassium Channel Kv1.1, Chain A"/>
    <property type="match status" value="1"/>
</dbReference>
<dbReference type="CDD" id="cd14822">
    <property type="entry name" value="BACK_BTBD9"/>
    <property type="match status" value="1"/>
</dbReference>
<feature type="domain" description="BTB" evidence="1">
    <location>
        <begin position="74"/>
        <end position="143"/>
    </location>
</feature>
<evidence type="ECO:0000313" key="3">
    <source>
        <dbReference type="Proteomes" id="UP000597762"/>
    </source>
</evidence>
<dbReference type="SMART" id="SM00225">
    <property type="entry name" value="BTB"/>
    <property type="match status" value="1"/>
</dbReference>
<dbReference type="GO" id="GO:0008344">
    <property type="term" value="P:adult locomotory behavior"/>
    <property type="evidence" value="ECO:0007669"/>
    <property type="project" value="TreeGrafter"/>
</dbReference>
<dbReference type="Pfam" id="PF07707">
    <property type="entry name" value="BACK"/>
    <property type="match status" value="1"/>
</dbReference>
<evidence type="ECO:0000313" key="2">
    <source>
        <dbReference type="EMBL" id="CAE1248590.1"/>
    </source>
</evidence>
<dbReference type="OrthoDB" id="9997739at2759"/>
<dbReference type="PANTHER" id="PTHR46306">
    <property type="entry name" value="BTB/POZ DOMAIN-CONTAINING PROTEIN 9"/>
    <property type="match status" value="1"/>
</dbReference>
<protein>
    <submittedName>
        <fullName evidence="2">BTBD9</fullName>
    </submittedName>
</protein>
<comment type="caution">
    <text evidence="2">The sequence shown here is derived from an EMBL/GenBank/DDBJ whole genome shotgun (WGS) entry which is preliminary data.</text>
</comment>
<dbReference type="SUPFAM" id="SSF54695">
    <property type="entry name" value="POZ domain"/>
    <property type="match status" value="1"/>
</dbReference>
<dbReference type="AlphaFoldDB" id="A0A812C0G9"/>
<dbReference type="GO" id="GO:0005737">
    <property type="term" value="C:cytoplasm"/>
    <property type="evidence" value="ECO:0007669"/>
    <property type="project" value="TreeGrafter"/>
</dbReference>
<dbReference type="InterPro" id="IPR052407">
    <property type="entry name" value="BTB_POZ_domain_cont_9"/>
</dbReference>
<name>A0A812C0G9_ACAPH</name>
<dbReference type="InterPro" id="IPR008979">
    <property type="entry name" value="Galactose-bd-like_sf"/>
</dbReference>
<dbReference type="FunFam" id="1.25.40.420:FF:000005">
    <property type="entry name" value="BTB/POZ domain-containing protein 9"/>
    <property type="match status" value="1"/>
</dbReference>
<dbReference type="PROSITE" id="PS50097">
    <property type="entry name" value="BTB"/>
    <property type="match status" value="1"/>
</dbReference>
<dbReference type="GO" id="GO:0050804">
    <property type="term" value="P:modulation of chemical synaptic transmission"/>
    <property type="evidence" value="ECO:0007669"/>
    <property type="project" value="TreeGrafter"/>
</dbReference>
<keyword evidence="3" id="KW-1185">Reference proteome</keyword>
<dbReference type="Pfam" id="PF00651">
    <property type="entry name" value="BTB"/>
    <property type="match status" value="1"/>
</dbReference>
<dbReference type="SUPFAM" id="SSF49785">
    <property type="entry name" value="Galactose-binding domain-like"/>
    <property type="match status" value="2"/>
</dbReference>
<proteinExistence type="predicted"/>
<accession>A0A812C0G9</accession>
<dbReference type="PANTHER" id="PTHR46306:SF1">
    <property type="entry name" value="BTB_POZ DOMAIN-CONTAINING PROTEIN 9"/>
    <property type="match status" value="1"/>
</dbReference>
<evidence type="ECO:0000259" key="1">
    <source>
        <dbReference type="PROSITE" id="PS50097"/>
    </source>
</evidence>
<dbReference type="SMART" id="SM00875">
    <property type="entry name" value="BACK"/>
    <property type="match status" value="1"/>
</dbReference>
<dbReference type="InterPro" id="IPR000210">
    <property type="entry name" value="BTB/POZ_dom"/>
</dbReference>
<dbReference type="EMBL" id="CAHIKZ030001001">
    <property type="protein sequence ID" value="CAE1248590.1"/>
    <property type="molecule type" value="Genomic_DNA"/>
</dbReference>
<dbReference type="InterPro" id="IPR034091">
    <property type="entry name" value="BTBD9_BACK-like_dom"/>
</dbReference>
<dbReference type="Proteomes" id="UP000597762">
    <property type="component" value="Unassembled WGS sequence"/>
</dbReference>